<reference evidence="1" key="1">
    <citation type="journal article" date="2015" name="Nature">
        <title>Complex archaea that bridge the gap between prokaryotes and eukaryotes.</title>
        <authorList>
            <person name="Spang A."/>
            <person name="Saw J.H."/>
            <person name="Jorgensen S.L."/>
            <person name="Zaremba-Niedzwiedzka K."/>
            <person name="Martijn J."/>
            <person name="Lind A.E."/>
            <person name="van Eijk R."/>
            <person name="Schleper C."/>
            <person name="Guy L."/>
            <person name="Ettema T.J."/>
        </authorList>
    </citation>
    <scope>NUCLEOTIDE SEQUENCE</scope>
</reference>
<organism evidence="1">
    <name type="scientific">marine sediment metagenome</name>
    <dbReference type="NCBI Taxonomy" id="412755"/>
    <lineage>
        <taxon>unclassified sequences</taxon>
        <taxon>metagenomes</taxon>
        <taxon>ecological metagenomes</taxon>
    </lineage>
</organism>
<name>A0A0F9PX60_9ZZZZ</name>
<accession>A0A0F9PX60</accession>
<dbReference type="EMBL" id="LAZR01004778">
    <property type="protein sequence ID" value="KKN05646.1"/>
    <property type="molecule type" value="Genomic_DNA"/>
</dbReference>
<dbReference type="AlphaFoldDB" id="A0A0F9PX60"/>
<comment type="caution">
    <text evidence="1">The sequence shown here is derived from an EMBL/GenBank/DDBJ whole genome shotgun (WGS) entry which is preliminary data.</text>
</comment>
<evidence type="ECO:0000313" key="1">
    <source>
        <dbReference type="EMBL" id="KKN05646.1"/>
    </source>
</evidence>
<protein>
    <submittedName>
        <fullName evidence="1">Uncharacterized protein</fullName>
    </submittedName>
</protein>
<gene>
    <name evidence="1" type="ORF">LCGC14_1085260</name>
</gene>
<sequence>MGANTVAVLMIETELPIMMTCADAAIPKGTILKLATPYTVSASSADNDLFGGIAAEEKISGDGKLQIAVYRGGIFKVEAGAGGVTVGLPVGIVALNNFKNTTANDNDLGYNYGVALETAADTEFFLMELGRAG</sequence>
<proteinExistence type="predicted"/>